<dbReference type="EMBL" id="SNVJ01000003">
    <property type="protein sequence ID" value="MXP62573.1"/>
    <property type="molecule type" value="Genomic_DNA"/>
</dbReference>
<feature type="transmembrane region" description="Helical" evidence="1">
    <location>
        <begin position="321"/>
        <end position="345"/>
    </location>
</feature>
<dbReference type="RefSeq" id="WP_160935702.1">
    <property type="nucleotide sequence ID" value="NZ_SNVJ01000003.1"/>
</dbReference>
<comment type="caution">
    <text evidence="2">The sequence shown here is derived from an EMBL/GenBank/DDBJ whole genome shotgun (WGS) entry which is preliminary data.</text>
</comment>
<dbReference type="Proteomes" id="UP000460715">
    <property type="component" value="Unassembled WGS sequence"/>
</dbReference>
<feature type="transmembrane region" description="Helical" evidence="1">
    <location>
        <begin position="295"/>
        <end position="315"/>
    </location>
</feature>
<feature type="transmembrane region" description="Helical" evidence="1">
    <location>
        <begin position="160"/>
        <end position="180"/>
    </location>
</feature>
<feature type="transmembrane region" description="Helical" evidence="1">
    <location>
        <begin position="40"/>
        <end position="65"/>
    </location>
</feature>
<evidence type="ECO:0000313" key="3">
    <source>
        <dbReference type="Proteomes" id="UP000460715"/>
    </source>
</evidence>
<keyword evidence="1" id="KW-0472">Membrane</keyword>
<sequence length="357" mass="37635">MSPEALSARSGWVRLALLWGAGGTALLLAALLVLPQAREILAAGWLIGLLFWLGIALGALALLAAHALTGGRWGRALWPALAPAAASLPLFLLLILPLVVGVGRLYPWAGEPGHPERDVVAQLYLNLPGATLRGVVALLVWSVLALLLVGLRPGGVRRMVAALGLVFHMAATTLLGFDWVQSLEPHFHSTSFGMASLVLQLMACLAWAVLLRPAPAEAAPDVGGMLLATVLGSLYLGFSQYLVIWYGDLPEKVAWYVLRQHWGWLAVELLSLLLSTLLPLVMLLPTAQRGSPAALAQLAPWLLAGILLHQAWLVAPGAGFWALPVAALAVLAVGGLWFGLAYGLIAGRLVRTTAAGS</sequence>
<reference evidence="2 3" key="1">
    <citation type="submission" date="2019-03" db="EMBL/GenBank/DDBJ databases">
        <title>Roseomonas sp. a novel Roseomonas species isolated from Sea whip Gorgonian.</title>
        <authorList>
            <person name="Li F."/>
            <person name="Pan X."/>
            <person name="Huang S."/>
            <person name="Li Z."/>
            <person name="Meng B."/>
        </authorList>
    </citation>
    <scope>NUCLEOTIDE SEQUENCE [LARGE SCALE GENOMIC DNA]</scope>
    <source>
        <strain evidence="2 3">M0104</strain>
    </source>
</reference>
<dbReference type="OrthoDB" id="140980at2"/>
<keyword evidence="3" id="KW-1185">Reference proteome</keyword>
<protein>
    <recommendedName>
        <fullName evidence="4">Quinol:cytochrome c oxidoreductase quinone-binding subunit 2</fullName>
    </recommendedName>
</protein>
<accession>A0A845B4J2</accession>
<feature type="transmembrane region" description="Helical" evidence="1">
    <location>
        <begin position="262"/>
        <end position="283"/>
    </location>
</feature>
<gene>
    <name evidence="2" type="ORF">E0493_04295</name>
</gene>
<feature type="transmembrane region" description="Helical" evidence="1">
    <location>
        <begin position="12"/>
        <end position="34"/>
    </location>
</feature>
<feature type="transmembrane region" description="Helical" evidence="1">
    <location>
        <begin position="77"/>
        <end position="103"/>
    </location>
</feature>
<dbReference type="PANTHER" id="PTHR43044:SF1">
    <property type="entry name" value="QUINOL:CYTOCHROME C OXIDOREDUCTASE QUINONE-BINDING SUBUNIT 2"/>
    <property type="match status" value="1"/>
</dbReference>
<name>A0A845B4J2_9PROT</name>
<feature type="transmembrane region" description="Helical" evidence="1">
    <location>
        <begin position="222"/>
        <end position="242"/>
    </location>
</feature>
<keyword evidence="1" id="KW-1133">Transmembrane helix</keyword>
<organism evidence="2 3">
    <name type="scientific">Teichococcus coralli</name>
    <dbReference type="NCBI Taxonomy" id="2545983"/>
    <lineage>
        <taxon>Bacteria</taxon>
        <taxon>Pseudomonadati</taxon>
        <taxon>Pseudomonadota</taxon>
        <taxon>Alphaproteobacteria</taxon>
        <taxon>Acetobacterales</taxon>
        <taxon>Roseomonadaceae</taxon>
        <taxon>Roseomonas</taxon>
    </lineage>
</organism>
<proteinExistence type="predicted"/>
<keyword evidence="1" id="KW-0812">Transmembrane</keyword>
<feature type="transmembrane region" description="Helical" evidence="1">
    <location>
        <begin position="192"/>
        <end position="210"/>
    </location>
</feature>
<dbReference type="AlphaFoldDB" id="A0A845B4J2"/>
<evidence type="ECO:0000313" key="2">
    <source>
        <dbReference type="EMBL" id="MXP62573.1"/>
    </source>
</evidence>
<feature type="transmembrane region" description="Helical" evidence="1">
    <location>
        <begin position="123"/>
        <end position="148"/>
    </location>
</feature>
<dbReference type="PANTHER" id="PTHR43044">
    <property type="match status" value="1"/>
</dbReference>
<evidence type="ECO:0008006" key="4">
    <source>
        <dbReference type="Google" id="ProtNLM"/>
    </source>
</evidence>
<evidence type="ECO:0000256" key="1">
    <source>
        <dbReference type="SAM" id="Phobius"/>
    </source>
</evidence>